<dbReference type="EMBL" id="JAMZDY010000001">
    <property type="protein sequence ID" value="MCP2370915.1"/>
    <property type="molecule type" value="Genomic_DNA"/>
</dbReference>
<proteinExistence type="predicted"/>
<dbReference type="RefSeq" id="WP_156999296.1">
    <property type="nucleotide sequence ID" value="NZ_BAAANU010000011.1"/>
</dbReference>
<comment type="caution">
    <text evidence="3">The sequence shown here is derived from an EMBL/GenBank/DDBJ whole genome shotgun (WGS) entry which is preliminary data.</text>
</comment>
<dbReference type="Proteomes" id="UP001139722">
    <property type="component" value="Unassembled WGS sequence"/>
</dbReference>
<evidence type="ECO:0000256" key="1">
    <source>
        <dbReference type="SAM" id="MobiDB-lite"/>
    </source>
</evidence>
<gene>
    <name evidence="3" type="ORF">BJ978_001591</name>
</gene>
<evidence type="ECO:0000313" key="3">
    <source>
        <dbReference type="EMBL" id="MCP2370915.1"/>
    </source>
</evidence>
<reference evidence="3" key="1">
    <citation type="submission" date="2022-06" db="EMBL/GenBank/DDBJ databases">
        <title>Sequencing the genomes of 1000 actinobacteria strains.</title>
        <authorList>
            <person name="Klenk H.-P."/>
        </authorList>
    </citation>
    <scope>NUCLEOTIDE SEQUENCE</scope>
    <source>
        <strain evidence="3">DSM 22016</strain>
    </source>
</reference>
<keyword evidence="2" id="KW-0732">Signal</keyword>
<dbReference type="OrthoDB" id="5124656at2"/>
<name>A0A9X2KC74_9MICO</name>
<evidence type="ECO:0000256" key="2">
    <source>
        <dbReference type="SAM" id="SignalP"/>
    </source>
</evidence>
<keyword evidence="4" id="KW-1185">Reference proteome</keyword>
<feature type="chain" id="PRO_5040728370" description="Lipoprotein" evidence="2">
    <location>
        <begin position="22"/>
        <end position="189"/>
    </location>
</feature>
<evidence type="ECO:0000313" key="4">
    <source>
        <dbReference type="Proteomes" id="UP001139722"/>
    </source>
</evidence>
<dbReference type="AlphaFoldDB" id="A0A9X2KC74"/>
<sequence>MAAAALVVLALSGCVPMPSQSPPPPSSAAEPDPDEELTITSGGEPAYTEIIDGYFADDEDALEASIATYEALLEQTHAIAVGGDPRGEDLSSVATPMMEESIRSLLALYGGAESADSRSTVTEALLVRRIEDAGGALVFIAVCQSTTASAGGVEWATEQENTVSLVSTADDPRHLRVEATLPWRGEPIC</sequence>
<feature type="signal peptide" evidence="2">
    <location>
        <begin position="1"/>
        <end position="21"/>
    </location>
</feature>
<organism evidence="3 4">
    <name type="scientific">Agromyces terreus</name>
    <dbReference type="NCBI Taxonomy" id="424795"/>
    <lineage>
        <taxon>Bacteria</taxon>
        <taxon>Bacillati</taxon>
        <taxon>Actinomycetota</taxon>
        <taxon>Actinomycetes</taxon>
        <taxon>Micrococcales</taxon>
        <taxon>Microbacteriaceae</taxon>
        <taxon>Agromyces</taxon>
    </lineage>
</organism>
<protein>
    <recommendedName>
        <fullName evidence="5">Lipoprotein</fullName>
    </recommendedName>
</protein>
<feature type="region of interest" description="Disordered" evidence="1">
    <location>
        <begin position="16"/>
        <end position="41"/>
    </location>
</feature>
<accession>A0A9X2KC74</accession>
<evidence type="ECO:0008006" key="5">
    <source>
        <dbReference type="Google" id="ProtNLM"/>
    </source>
</evidence>